<protein>
    <submittedName>
        <fullName evidence="9">DNA ligase-1</fullName>
    </submittedName>
</protein>
<accession>A0AAX1WUY1</accession>
<dbReference type="PANTHER" id="PTHR47810:SF1">
    <property type="entry name" value="DNA LIGASE B"/>
    <property type="match status" value="1"/>
</dbReference>
<keyword evidence="3" id="KW-0235">DNA replication</keyword>
<dbReference type="NCBIfam" id="NF006592">
    <property type="entry name" value="PRK09125.1"/>
    <property type="match status" value="1"/>
</dbReference>
<dbReference type="PROSITE" id="PS50160">
    <property type="entry name" value="DNA_LIGASE_A3"/>
    <property type="match status" value="1"/>
</dbReference>
<dbReference type="Gene3D" id="3.30.470.30">
    <property type="entry name" value="DNA ligase/mRNA capping enzyme"/>
    <property type="match status" value="1"/>
</dbReference>
<evidence type="ECO:0000259" key="8">
    <source>
        <dbReference type="PROSITE" id="PS50160"/>
    </source>
</evidence>
<dbReference type="GO" id="GO:0006310">
    <property type="term" value="P:DNA recombination"/>
    <property type="evidence" value="ECO:0007669"/>
    <property type="project" value="InterPro"/>
</dbReference>
<feature type="region of interest" description="Disordered" evidence="7">
    <location>
        <begin position="366"/>
        <end position="386"/>
    </location>
</feature>
<feature type="domain" description="ATP-dependent DNA ligase family profile" evidence="8">
    <location>
        <begin position="212"/>
        <end position="311"/>
    </location>
</feature>
<keyword evidence="10" id="KW-1185">Reference proteome</keyword>
<evidence type="ECO:0000256" key="2">
    <source>
        <dbReference type="ARBA" id="ARBA00022598"/>
    </source>
</evidence>
<dbReference type="GO" id="GO:0005524">
    <property type="term" value="F:ATP binding"/>
    <property type="evidence" value="ECO:0007669"/>
    <property type="project" value="InterPro"/>
</dbReference>
<dbReference type="Gene3D" id="3.30.1490.70">
    <property type="match status" value="1"/>
</dbReference>
<dbReference type="SUPFAM" id="SSF50249">
    <property type="entry name" value="Nucleic acid-binding proteins"/>
    <property type="match status" value="1"/>
</dbReference>
<dbReference type="EMBL" id="RJVL01000003">
    <property type="protein sequence ID" value="ROR47903.1"/>
    <property type="molecule type" value="Genomic_DNA"/>
</dbReference>
<dbReference type="PANTHER" id="PTHR47810">
    <property type="entry name" value="DNA LIGASE"/>
    <property type="match status" value="1"/>
</dbReference>
<dbReference type="Pfam" id="PF14743">
    <property type="entry name" value="DNA_ligase_OB_2"/>
    <property type="match status" value="1"/>
</dbReference>
<dbReference type="GO" id="GO:0006260">
    <property type="term" value="P:DNA replication"/>
    <property type="evidence" value="ECO:0007669"/>
    <property type="project" value="UniProtKB-KW"/>
</dbReference>
<name>A0AAX1WUY1_9BURK</name>
<dbReference type="CDD" id="cd07896">
    <property type="entry name" value="Adenylation_kDNA_ligase_like"/>
    <property type="match status" value="1"/>
</dbReference>
<evidence type="ECO:0000256" key="5">
    <source>
        <dbReference type="ARBA" id="ARBA00023204"/>
    </source>
</evidence>
<evidence type="ECO:0000313" key="9">
    <source>
        <dbReference type="EMBL" id="ROR47903.1"/>
    </source>
</evidence>
<evidence type="ECO:0000256" key="7">
    <source>
        <dbReference type="SAM" id="MobiDB-lite"/>
    </source>
</evidence>
<dbReference type="Proteomes" id="UP000271868">
    <property type="component" value="Unassembled WGS sequence"/>
</dbReference>
<organism evidence="9 10">
    <name type="scientific">Diaphorobacter nitroreducens</name>
    <dbReference type="NCBI Taxonomy" id="164759"/>
    <lineage>
        <taxon>Bacteria</taxon>
        <taxon>Pseudomonadati</taxon>
        <taxon>Pseudomonadota</taxon>
        <taxon>Betaproteobacteria</taxon>
        <taxon>Burkholderiales</taxon>
        <taxon>Comamonadaceae</taxon>
        <taxon>Diaphorobacter</taxon>
    </lineage>
</organism>
<comment type="caution">
    <text evidence="9">The sequence shown here is derived from an EMBL/GenBank/DDBJ whole genome shotgun (WGS) entry which is preliminary data.</text>
</comment>
<dbReference type="InterPro" id="IPR012310">
    <property type="entry name" value="DNA_ligase_ATP-dep_cent"/>
</dbReference>
<dbReference type="AlphaFoldDB" id="A0AAX1WUY1"/>
<dbReference type="Gene3D" id="2.40.50.140">
    <property type="entry name" value="Nucleic acid-binding proteins"/>
    <property type="match status" value="1"/>
</dbReference>
<dbReference type="GO" id="GO:0006281">
    <property type="term" value="P:DNA repair"/>
    <property type="evidence" value="ECO:0007669"/>
    <property type="project" value="UniProtKB-KW"/>
</dbReference>
<evidence type="ECO:0000256" key="6">
    <source>
        <dbReference type="ARBA" id="ARBA00034003"/>
    </source>
</evidence>
<comment type="catalytic activity">
    <reaction evidence="6">
        <text>ATP + (deoxyribonucleotide)n-3'-hydroxyl + 5'-phospho-(deoxyribonucleotide)m = (deoxyribonucleotide)n+m + AMP + diphosphate.</text>
        <dbReference type="EC" id="6.5.1.1"/>
    </reaction>
</comment>
<dbReference type="InterPro" id="IPR050326">
    <property type="entry name" value="NAD_dep_DNA_ligaseB"/>
</dbReference>
<keyword evidence="5" id="KW-0234">DNA repair</keyword>
<dbReference type="InterPro" id="IPR029319">
    <property type="entry name" value="DNA_ligase_OB"/>
</dbReference>
<sequence length="386" mass="41540">MGSPALSESWTIRCGFSAIHPPHRKADVKTPSTSSKHPASADRYIFCIADNPEFLNPDSAMLPATHFALLALRRWAWLLAVAACVGASNAQPAAALESPSSADPAAPSPTLAQHYHPGVVVADYWVSEKYDGVRALWTGHQLISRQGLPIRAPAWFTAGWPPVPMDGELWAGRGQFAAAQAAVAQATPDDAQWRALQYMVFDLPRAPGGFGERLPLLRRTVAHLYQPWVQPAAQWRVSSHTELVGQLHRLEKAGAEGLMLRRDDAPYRGGRSDDLLKLKTFEDAEAVVVGHVPGRGKYAGQTGALLVALPDGRRLRLGSGLPDAVRRNPPPAGTVVTYRFNGTHASGLPRFARFWRVRADAPSAANAAAAGGQANLEPAPARNRGK</sequence>
<evidence type="ECO:0000256" key="3">
    <source>
        <dbReference type="ARBA" id="ARBA00022705"/>
    </source>
</evidence>
<dbReference type="GO" id="GO:0003910">
    <property type="term" value="F:DNA ligase (ATP) activity"/>
    <property type="evidence" value="ECO:0007669"/>
    <property type="project" value="UniProtKB-EC"/>
</dbReference>
<feature type="compositionally biased region" description="Low complexity" evidence="7">
    <location>
        <begin position="366"/>
        <end position="379"/>
    </location>
</feature>
<dbReference type="InterPro" id="IPR012340">
    <property type="entry name" value="NA-bd_OB-fold"/>
</dbReference>
<reference evidence="9 10" key="1">
    <citation type="submission" date="2018-11" db="EMBL/GenBank/DDBJ databases">
        <title>Genomic Encyclopedia of Type Strains, Phase IV (KMG-IV): sequencing the most valuable type-strain genomes for metagenomic binning, comparative biology and taxonomic classification.</title>
        <authorList>
            <person name="Goeker M."/>
        </authorList>
    </citation>
    <scope>NUCLEOTIDE SEQUENCE [LARGE SCALE GENOMIC DNA]</scope>
    <source>
        <strain evidence="9 10">DSM 15985</strain>
    </source>
</reference>
<evidence type="ECO:0000313" key="10">
    <source>
        <dbReference type="Proteomes" id="UP000271868"/>
    </source>
</evidence>
<evidence type="ECO:0000256" key="4">
    <source>
        <dbReference type="ARBA" id="ARBA00022763"/>
    </source>
</evidence>
<dbReference type="SUPFAM" id="SSF56091">
    <property type="entry name" value="DNA ligase/mRNA capping enzyme, catalytic domain"/>
    <property type="match status" value="1"/>
</dbReference>
<dbReference type="CDD" id="cd08041">
    <property type="entry name" value="OBF_kDNA_ligase_like"/>
    <property type="match status" value="1"/>
</dbReference>
<keyword evidence="4" id="KW-0227">DNA damage</keyword>
<evidence type="ECO:0000256" key="1">
    <source>
        <dbReference type="ARBA" id="ARBA00001968"/>
    </source>
</evidence>
<gene>
    <name evidence="9" type="ORF">EDC60_1400</name>
</gene>
<proteinExistence type="predicted"/>
<keyword evidence="2 9" id="KW-0436">Ligase</keyword>
<comment type="cofactor">
    <cofactor evidence="1">
        <name>a divalent metal cation</name>
        <dbReference type="ChEBI" id="CHEBI:60240"/>
    </cofactor>
</comment>